<protein>
    <submittedName>
        <fullName evidence="2">Uncharacterized protein</fullName>
    </submittedName>
</protein>
<accession>A0A5B7GWA2</accession>
<proteinExistence type="predicted"/>
<dbReference type="Proteomes" id="UP000324222">
    <property type="component" value="Unassembled WGS sequence"/>
</dbReference>
<evidence type="ECO:0000313" key="3">
    <source>
        <dbReference type="Proteomes" id="UP000324222"/>
    </source>
</evidence>
<evidence type="ECO:0000313" key="2">
    <source>
        <dbReference type="EMBL" id="MPC61943.1"/>
    </source>
</evidence>
<keyword evidence="1" id="KW-0472">Membrane</keyword>
<feature type="transmembrane region" description="Helical" evidence="1">
    <location>
        <begin position="20"/>
        <end position="38"/>
    </location>
</feature>
<name>A0A5B7GWA2_PORTR</name>
<reference evidence="2 3" key="1">
    <citation type="submission" date="2019-05" db="EMBL/GenBank/DDBJ databases">
        <title>Another draft genome of Portunus trituberculatus and its Hox gene families provides insights of decapod evolution.</title>
        <authorList>
            <person name="Jeong J.-H."/>
            <person name="Song I."/>
            <person name="Kim S."/>
            <person name="Choi T."/>
            <person name="Kim D."/>
            <person name="Ryu S."/>
            <person name="Kim W."/>
        </authorList>
    </citation>
    <scope>NUCLEOTIDE SEQUENCE [LARGE SCALE GENOMIC DNA]</scope>
    <source>
        <tissue evidence="2">Muscle</tissue>
    </source>
</reference>
<keyword evidence="3" id="KW-1185">Reference proteome</keyword>
<keyword evidence="1" id="KW-1133">Transmembrane helix</keyword>
<evidence type="ECO:0000256" key="1">
    <source>
        <dbReference type="SAM" id="Phobius"/>
    </source>
</evidence>
<gene>
    <name evidence="2" type="ORF">E2C01_056019</name>
</gene>
<organism evidence="2 3">
    <name type="scientific">Portunus trituberculatus</name>
    <name type="common">Swimming crab</name>
    <name type="synonym">Neptunus trituberculatus</name>
    <dbReference type="NCBI Taxonomy" id="210409"/>
    <lineage>
        <taxon>Eukaryota</taxon>
        <taxon>Metazoa</taxon>
        <taxon>Ecdysozoa</taxon>
        <taxon>Arthropoda</taxon>
        <taxon>Crustacea</taxon>
        <taxon>Multicrustacea</taxon>
        <taxon>Malacostraca</taxon>
        <taxon>Eumalacostraca</taxon>
        <taxon>Eucarida</taxon>
        <taxon>Decapoda</taxon>
        <taxon>Pleocyemata</taxon>
        <taxon>Brachyura</taxon>
        <taxon>Eubrachyura</taxon>
        <taxon>Portunoidea</taxon>
        <taxon>Portunidae</taxon>
        <taxon>Portuninae</taxon>
        <taxon>Portunus</taxon>
    </lineage>
</organism>
<dbReference type="EMBL" id="VSRR010019132">
    <property type="protein sequence ID" value="MPC61943.1"/>
    <property type="molecule type" value="Genomic_DNA"/>
</dbReference>
<dbReference type="AlphaFoldDB" id="A0A5B7GWA2"/>
<sequence length="44" mass="4951">MTITTLPPPAKTTTSPSLKFYIRILLSLPSVVCLYNLISIHLHR</sequence>
<keyword evidence="1" id="KW-0812">Transmembrane</keyword>
<comment type="caution">
    <text evidence="2">The sequence shown here is derived from an EMBL/GenBank/DDBJ whole genome shotgun (WGS) entry which is preliminary data.</text>
</comment>